<feature type="non-terminal residue" evidence="2">
    <location>
        <position position="259"/>
    </location>
</feature>
<feature type="compositionally biased region" description="Low complexity" evidence="1">
    <location>
        <begin position="1"/>
        <end position="18"/>
    </location>
</feature>
<gene>
    <name evidence="2" type="ORF">GSLYS_00018322001</name>
</gene>
<sequence>MDDNMYTSSTNYDSSTDNIAESTPSLTSKRSSVPSIHTKGYFKRHRKGRYRSRSCETDSRRGVRELARAAVANVTTEYNRGDAVTPSSQERCSWVVGTREATEIPESRSSPEDHAVRSNGHACVNKDDNTTKPEKQSPKDPGLIIQLDNIYKSEPQELGNGKCEERHSITSPSVKDAWRENNHASEFGEIKLATIQEGILLDNVSSEAKSSISEDNFERSRGCDTRASENQLGGNEPSSGSVGASGEGCHLNHQDVALG</sequence>
<organism evidence="2 3">
    <name type="scientific">Lymnaea stagnalis</name>
    <name type="common">Great pond snail</name>
    <name type="synonym">Helix stagnalis</name>
    <dbReference type="NCBI Taxonomy" id="6523"/>
    <lineage>
        <taxon>Eukaryota</taxon>
        <taxon>Metazoa</taxon>
        <taxon>Spiralia</taxon>
        <taxon>Lophotrochozoa</taxon>
        <taxon>Mollusca</taxon>
        <taxon>Gastropoda</taxon>
        <taxon>Heterobranchia</taxon>
        <taxon>Euthyneura</taxon>
        <taxon>Panpulmonata</taxon>
        <taxon>Hygrophila</taxon>
        <taxon>Lymnaeoidea</taxon>
        <taxon>Lymnaeidae</taxon>
        <taxon>Lymnaea</taxon>
    </lineage>
</organism>
<feature type="region of interest" description="Disordered" evidence="1">
    <location>
        <begin position="1"/>
        <end position="61"/>
    </location>
</feature>
<proteinExistence type="predicted"/>
<feature type="compositionally biased region" description="Polar residues" evidence="1">
    <location>
        <begin position="228"/>
        <end position="242"/>
    </location>
</feature>
<feature type="compositionally biased region" description="Polar residues" evidence="1">
    <location>
        <begin position="19"/>
        <end position="35"/>
    </location>
</feature>
<keyword evidence="3" id="KW-1185">Reference proteome</keyword>
<protein>
    <submittedName>
        <fullName evidence="2">Uncharacterized protein</fullName>
    </submittedName>
</protein>
<dbReference type="AlphaFoldDB" id="A0AAV2IF08"/>
<feature type="region of interest" description="Disordered" evidence="1">
    <location>
        <begin position="208"/>
        <end position="259"/>
    </location>
</feature>
<feature type="region of interest" description="Disordered" evidence="1">
    <location>
        <begin position="155"/>
        <end position="177"/>
    </location>
</feature>
<comment type="caution">
    <text evidence="2">The sequence shown here is derived from an EMBL/GenBank/DDBJ whole genome shotgun (WGS) entry which is preliminary data.</text>
</comment>
<feature type="compositionally biased region" description="Basic and acidic residues" evidence="1">
    <location>
        <begin position="100"/>
        <end position="116"/>
    </location>
</feature>
<accession>A0AAV2IF08</accession>
<feature type="compositionally biased region" description="Basic and acidic residues" evidence="1">
    <location>
        <begin position="216"/>
        <end position="227"/>
    </location>
</feature>
<name>A0AAV2IF08_LYMST</name>
<feature type="compositionally biased region" description="Basic residues" evidence="1">
    <location>
        <begin position="40"/>
        <end position="52"/>
    </location>
</feature>
<evidence type="ECO:0000313" key="3">
    <source>
        <dbReference type="Proteomes" id="UP001497497"/>
    </source>
</evidence>
<evidence type="ECO:0000256" key="1">
    <source>
        <dbReference type="SAM" id="MobiDB-lite"/>
    </source>
</evidence>
<dbReference type="EMBL" id="CAXITT010000652">
    <property type="protein sequence ID" value="CAL1544839.1"/>
    <property type="molecule type" value="Genomic_DNA"/>
</dbReference>
<feature type="region of interest" description="Disordered" evidence="1">
    <location>
        <begin position="99"/>
        <end position="142"/>
    </location>
</feature>
<reference evidence="2 3" key="1">
    <citation type="submission" date="2024-04" db="EMBL/GenBank/DDBJ databases">
        <authorList>
            <consortium name="Genoscope - CEA"/>
            <person name="William W."/>
        </authorList>
    </citation>
    <scope>NUCLEOTIDE SEQUENCE [LARGE SCALE GENOMIC DNA]</scope>
</reference>
<dbReference type="Proteomes" id="UP001497497">
    <property type="component" value="Unassembled WGS sequence"/>
</dbReference>
<evidence type="ECO:0000313" key="2">
    <source>
        <dbReference type="EMBL" id="CAL1544839.1"/>
    </source>
</evidence>
<feature type="compositionally biased region" description="Basic and acidic residues" evidence="1">
    <location>
        <begin position="124"/>
        <end position="138"/>
    </location>
</feature>